<keyword evidence="3 7" id="KW-0732">Signal</keyword>
<feature type="region of interest" description="Disordered" evidence="6">
    <location>
        <begin position="768"/>
        <end position="791"/>
    </location>
</feature>
<dbReference type="SUPFAM" id="SSF49899">
    <property type="entry name" value="Concanavalin A-like lectins/glucanases"/>
    <property type="match status" value="2"/>
</dbReference>
<dbReference type="Pfam" id="PF13385">
    <property type="entry name" value="Laminin_G_3"/>
    <property type="match status" value="2"/>
</dbReference>
<dbReference type="InterPro" id="IPR059100">
    <property type="entry name" value="TSP3_bac"/>
</dbReference>
<dbReference type="InterPro" id="IPR028974">
    <property type="entry name" value="TSP_type-3_rpt"/>
</dbReference>
<keyword evidence="2" id="KW-0964">Secreted</keyword>
<feature type="domain" description="LamG-like jellyroll fold" evidence="9">
    <location>
        <begin position="581"/>
        <end position="730"/>
    </location>
</feature>
<dbReference type="Gene3D" id="2.60.120.200">
    <property type="match status" value="2"/>
</dbReference>
<dbReference type="SMART" id="SM00560">
    <property type="entry name" value="LamGL"/>
    <property type="match status" value="2"/>
</dbReference>
<evidence type="ECO:0000259" key="9">
    <source>
        <dbReference type="SMART" id="SM00560"/>
    </source>
</evidence>
<feature type="region of interest" description="Disordered" evidence="6">
    <location>
        <begin position="301"/>
        <end position="426"/>
    </location>
</feature>
<dbReference type="PANTHER" id="PTHR37467">
    <property type="entry name" value="EXPORTED CALCIUM-BINDING GLYCOPROTEIN-RELATED"/>
    <property type="match status" value="1"/>
</dbReference>
<reference evidence="10 11" key="1">
    <citation type="submission" date="2024-04" db="EMBL/GenBank/DDBJ databases">
        <title>Luteolibacter sp. isolated from soil.</title>
        <authorList>
            <person name="An J."/>
        </authorList>
    </citation>
    <scope>NUCLEOTIDE SEQUENCE [LARGE SCALE GENOMIC DNA]</scope>
    <source>
        <strain evidence="10 11">Y139</strain>
    </source>
</reference>
<dbReference type="Pfam" id="PF18884">
    <property type="entry name" value="TSP3_bac"/>
    <property type="match status" value="6"/>
</dbReference>
<evidence type="ECO:0000313" key="11">
    <source>
        <dbReference type="Proteomes" id="UP001371305"/>
    </source>
</evidence>
<dbReference type="SUPFAM" id="SSF103647">
    <property type="entry name" value="TSP type-3 repeat"/>
    <property type="match status" value="1"/>
</dbReference>
<dbReference type="Proteomes" id="UP001371305">
    <property type="component" value="Unassembled WGS sequence"/>
</dbReference>
<gene>
    <name evidence="10" type="ORF">WKV53_21730</name>
</gene>
<keyword evidence="4" id="KW-0106">Calcium</keyword>
<evidence type="ECO:0000256" key="1">
    <source>
        <dbReference type="ARBA" id="ARBA00004613"/>
    </source>
</evidence>
<evidence type="ECO:0000256" key="4">
    <source>
        <dbReference type="ARBA" id="ARBA00022837"/>
    </source>
</evidence>
<dbReference type="InterPro" id="IPR053180">
    <property type="entry name" value="Ca-binding_acidic-repeat"/>
</dbReference>
<proteinExistence type="predicted"/>
<dbReference type="InterPro" id="IPR013320">
    <property type="entry name" value="ConA-like_dom_sf"/>
</dbReference>
<evidence type="ECO:0000259" key="8">
    <source>
        <dbReference type="SMART" id="SM00282"/>
    </source>
</evidence>
<evidence type="ECO:0000313" key="10">
    <source>
        <dbReference type="EMBL" id="MEK7953150.1"/>
    </source>
</evidence>
<feature type="compositionally biased region" description="Polar residues" evidence="6">
    <location>
        <begin position="398"/>
        <end position="408"/>
    </location>
</feature>
<dbReference type="EMBL" id="JBBUKT010000010">
    <property type="protein sequence ID" value="MEK7953150.1"/>
    <property type="molecule type" value="Genomic_DNA"/>
</dbReference>
<organism evidence="10 11">
    <name type="scientific">Luteolibacter soli</name>
    <dbReference type="NCBI Taxonomy" id="3135280"/>
    <lineage>
        <taxon>Bacteria</taxon>
        <taxon>Pseudomonadati</taxon>
        <taxon>Verrucomicrobiota</taxon>
        <taxon>Verrucomicrobiia</taxon>
        <taxon>Verrucomicrobiales</taxon>
        <taxon>Verrucomicrobiaceae</taxon>
        <taxon>Luteolibacter</taxon>
    </lineage>
</organism>
<protein>
    <submittedName>
        <fullName evidence="10">LamG-like jellyroll fold domain-containing protein</fullName>
    </submittedName>
</protein>
<accession>A0ABU9B0F7</accession>
<keyword evidence="11" id="KW-1185">Reference proteome</keyword>
<feature type="domain" description="LamG-like jellyroll fold" evidence="9">
    <location>
        <begin position="94"/>
        <end position="243"/>
    </location>
</feature>
<comment type="caution">
    <text evidence="10">The sequence shown here is derived from an EMBL/GenBank/DDBJ whole genome shotgun (WGS) entry which is preliminary data.</text>
</comment>
<dbReference type="PANTHER" id="PTHR37467:SF1">
    <property type="entry name" value="EXPORTED CALCIUM-BINDING GLYCOPROTEIN"/>
    <property type="match status" value="1"/>
</dbReference>
<feature type="compositionally biased region" description="Basic and acidic residues" evidence="6">
    <location>
        <begin position="410"/>
        <end position="426"/>
    </location>
</feature>
<comment type="subcellular location">
    <subcellularLocation>
        <location evidence="1">Secreted</location>
    </subcellularLocation>
</comment>
<evidence type="ECO:0000256" key="5">
    <source>
        <dbReference type="ARBA" id="ARBA00023157"/>
    </source>
</evidence>
<dbReference type="InterPro" id="IPR001791">
    <property type="entry name" value="Laminin_G"/>
</dbReference>
<feature type="compositionally biased region" description="Low complexity" evidence="6">
    <location>
        <begin position="340"/>
        <end position="366"/>
    </location>
</feature>
<dbReference type="SMART" id="SM00282">
    <property type="entry name" value="LamG"/>
    <property type="match status" value="1"/>
</dbReference>
<feature type="chain" id="PRO_5045926156" evidence="7">
    <location>
        <begin position="22"/>
        <end position="867"/>
    </location>
</feature>
<evidence type="ECO:0000256" key="3">
    <source>
        <dbReference type="ARBA" id="ARBA00022729"/>
    </source>
</evidence>
<keyword evidence="5" id="KW-1015">Disulfide bond</keyword>
<evidence type="ECO:0000256" key="7">
    <source>
        <dbReference type="SAM" id="SignalP"/>
    </source>
</evidence>
<sequence>MKRYLLPLATGICGLATPGHATLVAHYKFDEPAAATTAANAVPGSSTGAVGSLVTTGVAGIAGNAYSFGGATSNQADIVDMANASFFPALTTSGKLSFTAWVKTNDTTGNRNTVVFAGDNTATAVYADLGVAAGQVGFLGSVSARNRPVGSGGAQSTGIFSSPAVPAVNDNAWHHLVMTVDLSASKMELWVDGVLANTQTLTTLALPVFNNFEIGRLGRSAPTDPYQGLVDDVQVYDHALTAAQIGYLKNHPGQAYTDADSDVDGLTDAWEIQYFGDITAQSGTDIGPDNDGATNAEELAAGTNPTIADTDGDGRTDGAELHTAPLTNPLDADSDDDGLSDGIEVNLPGPGTDPNNPDTDFDNLPDGWEIANTLNPKSDVGDNGTFGDPDHDGLDNVSEYNSGLNGTNPKDADTDHDGYTDRQEDRAGTWTGIVAPDPLPFTGTDPLNPDSDNDGLLDGQENPDSAYVAGVTAGTNPNLLDTDGDGFNDKAEFTFGSNPKDSVSVPTVSRGLVAHYKFDEAAAASTAVSALGNSPGAVGSAVTTGQTGIAGNAYRFHNLTGQADIVDMGNAPFLTDILAAKALTYTAWVKSTDTSSGRNTIISAANSTLDNSYVDMGIAGQVGNVGALSGRLRPNGNVNIAEIFSNTAPNTALVNDDVWHHVAFTIDLATTSTKLYVDGVPTGQNTAIPLAAFPVFNNFEIGRLGRKAPTDALDGLIDDVQIYNEALSPARIAALHNTPGISADEDHDRLDDQWEITFFGNITAQNGLGDPDGDGFNNEAEETAGTSPVSAGATTITSMGFIGGDYVIHFSGSPNATFRVTKSTTLGGFAEMAPPVTATTDGTGAGVATVPAAQATGARGFYRLENP</sequence>
<dbReference type="InterPro" id="IPR006558">
    <property type="entry name" value="LamG-like"/>
</dbReference>
<feature type="domain" description="Laminin G" evidence="8">
    <location>
        <begin position="94"/>
        <end position="238"/>
    </location>
</feature>
<dbReference type="RefSeq" id="WP_341406913.1">
    <property type="nucleotide sequence ID" value="NZ_JBBUKT010000010.1"/>
</dbReference>
<evidence type="ECO:0000256" key="6">
    <source>
        <dbReference type="SAM" id="MobiDB-lite"/>
    </source>
</evidence>
<feature type="signal peptide" evidence="7">
    <location>
        <begin position="1"/>
        <end position="21"/>
    </location>
</feature>
<evidence type="ECO:0000256" key="2">
    <source>
        <dbReference type="ARBA" id="ARBA00022525"/>
    </source>
</evidence>
<name>A0ABU9B0F7_9BACT</name>